<keyword evidence="8 10" id="KW-0320">Glycogen biosynthesis</keyword>
<dbReference type="InterPro" id="IPR037439">
    <property type="entry name" value="Branching_enzy"/>
</dbReference>
<dbReference type="GO" id="GO:0003844">
    <property type="term" value="F:1,4-alpha-glucan branching enzyme activity"/>
    <property type="evidence" value="ECO:0007669"/>
    <property type="project" value="UniProtKB-UniRule"/>
</dbReference>
<dbReference type="FunFam" id="2.60.40.1180:FF:000002">
    <property type="entry name" value="1,4-alpha-glucan branching enzyme GlgB"/>
    <property type="match status" value="1"/>
</dbReference>
<dbReference type="EC" id="2.4.1.18" evidence="10"/>
<dbReference type="InterPro" id="IPR006048">
    <property type="entry name" value="A-amylase/branching_C"/>
</dbReference>
<comment type="pathway">
    <text evidence="3 10">Glycan biosynthesis; glycogen biosynthesis.</text>
</comment>
<keyword evidence="14" id="KW-1185">Reference proteome</keyword>
<name>A0A1K2HMR5_9NEIS</name>
<dbReference type="PANTHER" id="PTHR43651:SF3">
    <property type="entry name" value="1,4-ALPHA-GLUCAN-BRANCHING ENZYME"/>
    <property type="match status" value="1"/>
</dbReference>
<dbReference type="NCBIfam" id="NF008967">
    <property type="entry name" value="PRK12313.1"/>
    <property type="match status" value="1"/>
</dbReference>
<accession>A0A1K2HMR5</accession>
<evidence type="ECO:0000256" key="4">
    <source>
        <dbReference type="ARBA" id="ARBA00009000"/>
    </source>
</evidence>
<dbReference type="CDD" id="cd02855">
    <property type="entry name" value="E_set_GBE_prok_N"/>
    <property type="match status" value="1"/>
</dbReference>
<evidence type="ECO:0000313" key="14">
    <source>
        <dbReference type="Proteomes" id="UP000186513"/>
    </source>
</evidence>
<dbReference type="GO" id="GO:0005829">
    <property type="term" value="C:cytosol"/>
    <property type="evidence" value="ECO:0007669"/>
    <property type="project" value="TreeGrafter"/>
</dbReference>
<dbReference type="InterPro" id="IPR013783">
    <property type="entry name" value="Ig-like_fold"/>
</dbReference>
<evidence type="ECO:0000256" key="6">
    <source>
        <dbReference type="ARBA" id="ARBA00022676"/>
    </source>
</evidence>
<dbReference type="GO" id="GO:0005978">
    <property type="term" value="P:glycogen biosynthetic process"/>
    <property type="evidence" value="ECO:0007669"/>
    <property type="project" value="UniProtKB-UniRule"/>
</dbReference>
<dbReference type="FunFam" id="2.60.40.10:FF:000169">
    <property type="entry name" value="1,4-alpha-glucan branching enzyme GlgB"/>
    <property type="match status" value="1"/>
</dbReference>
<evidence type="ECO:0000256" key="11">
    <source>
        <dbReference type="PIRSR" id="PIRSR000463-1"/>
    </source>
</evidence>
<dbReference type="SMART" id="SM00642">
    <property type="entry name" value="Aamy"/>
    <property type="match status" value="1"/>
</dbReference>
<dbReference type="InterPro" id="IPR013780">
    <property type="entry name" value="Glyco_hydro_b"/>
</dbReference>
<dbReference type="InterPro" id="IPR014756">
    <property type="entry name" value="Ig_E-set"/>
</dbReference>
<evidence type="ECO:0000256" key="9">
    <source>
        <dbReference type="ARBA" id="ARBA00023277"/>
    </source>
</evidence>
<evidence type="ECO:0000256" key="3">
    <source>
        <dbReference type="ARBA" id="ARBA00004964"/>
    </source>
</evidence>
<dbReference type="InterPro" id="IPR006407">
    <property type="entry name" value="GlgB"/>
</dbReference>
<feature type="active site" description="Proton donor" evidence="10 11">
    <location>
        <position position="453"/>
    </location>
</feature>
<dbReference type="FunFam" id="3.20.20.80:FF:000003">
    <property type="entry name" value="1,4-alpha-glucan branching enzyme GlgB"/>
    <property type="match status" value="1"/>
</dbReference>
<dbReference type="InterPro" id="IPR054169">
    <property type="entry name" value="GlgB_N"/>
</dbReference>
<dbReference type="Gene3D" id="3.20.20.80">
    <property type="entry name" value="Glycosidases"/>
    <property type="match status" value="1"/>
</dbReference>
<dbReference type="Pfam" id="PF22019">
    <property type="entry name" value="GlgB_N"/>
    <property type="match status" value="1"/>
</dbReference>
<dbReference type="CDD" id="cd11322">
    <property type="entry name" value="AmyAc_Glg_BE"/>
    <property type="match status" value="1"/>
</dbReference>
<dbReference type="HAMAP" id="MF_00685">
    <property type="entry name" value="GlgB"/>
    <property type="match status" value="1"/>
</dbReference>
<evidence type="ECO:0000256" key="5">
    <source>
        <dbReference type="ARBA" id="ARBA00022600"/>
    </source>
</evidence>
<dbReference type="Pfam" id="PF02922">
    <property type="entry name" value="CBM_48"/>
    <property type="match status" value="1"/>
</dbReference>
<comment type="similarity">
    <text evidence="4 10">Belongs to the glycosyl hydrolase 13 family. GlgB subfamily.</text>
</comment>
<gene>
    <name evidence="10" type="primary">glgB</name>
    <name evidence="13" type="ORF">SAMN02745887_02726</name>
</gene>
<keyword evidence="5 10" id="KW-0321">Glycogen metabolism</keyword>
<organism evidence="13 14">
    <name type="scientific">Chitinimonas taiwanensis DSM 18899</name>
    <dbReference type="NCBI Taxonomy" id="1121279"/>
    <lineage>
        <taxon>Bacteria</taxon>
        <taxon>Pseudomonadati</taxon>
        <taxon>Pseudomonadota</taxon>
        <taxon>Betaproteobacteria</taxon>
        <taxon>Neisseriales</taxon>
        <taxon>Chitinibacteraceae</taxon>
        <taxon>Chitinimonas</taxon>
    </lineage>
</organism>
<dbReference type="EMBL" id="FPKR01000011">
    <property type="protein sequence ID" value="SFZ78019.1"/>
    <property type="molecule type" value="Genomic_DNA"/>
</dbReference>
<dbReference type="NCBIfam" id="NF003811">
    <property type="entry name" value="PRK05402.1"/>
    <property type="match status" value="1"/>
</dbReference>
<dbReference type="SUPFAM" id="SSF51445">
    <property type="entry name" value="(Trans)glycosidases"/>
    <property type="match status" value="1"/>
</dbReference>
<dbReference type="PANTHER" id="PTHR43651">
    <property type="entry name" value="1,4-ALPHA-GLUCAN-BRANCHING ENZYME"/>
    <property type="match status" value="1"/>
</dbReference>
<comment type="function">
    <text evidence="2 10">Catalyzes the formation of the alpha-1,6-glucosidic linkages in glycogen by scission of a 1,4-alpha-linked oligosaccharide from growing alpha-1,4-glucan chains and the subsequent attachment of the oligosaccharide to the alpha-1,6 position.</text>
</comment>
<evidence type="ECO:0000256" key="7">
    <source>
        <dbReference type="ARBA" id="ARBA00022679"/>
    </source>
</evidence>
<dbReference type="SUPFAM" id="SSF81296">
    <property type="entry name" value="E set domains"/>
    <property type="match status" value="2"/>
</dbReference>
<dbReference type="SUPFAM" id="SSF51011">
    <property type="entry name" value="Glycosyl hydrolase domain"/>
    <property type="match status" value="1"/>
</dbReference>
<dbReference type="InterPro" id="IPR004193">
    <property type="entry name" value="Glyco_hydro_13_N"/>
</dbReference>
<evidence type="ECO:0000256" key="1">
    <source>
        <dbReference type="ARBA" id="ARBA00000826"/>
    </source>
</evidence>
<dbReference type="Proteomes" id="UP000186513">
    <property type="component" value="Unassembled WGS sequence"/>
</dbReference>
<comment type="subunit">
    <text evidence="10">Monomer.</text>
</comment>
<dbReference type="UniPathway" id="UPA00164"/>
<dbReference type="InterPro" id="IPR017853">
    <property type="entry name" value="GH"/>
</dbReference>
<dbReference type="Gene3D" id="2.60.40.10">
    <property type="entry name" value="Immunoglobulins"/>
    <property type="match status" value="1"/>
</dbReference>
<dbReference type="Gene3D" id="2.60.40.1180">
    <property type="entry name" value="Golgi alpha-mannosidase II"/>
    <property type="match status" value="1"/>
</dbReference>
<dbReference type="GO" id="GO:0004553">
    <property type="term" value="F:hydrolase activity, hydrolyzing O-glycosyl compounds"/>
    <property type="evidence" value="ECO:0007669"/>
    <property type="project" value="InterPro"/>
</dbReference>
<dbReference type="RefSeq" id="WP_072429232.1">
    <property type="nucleotide sequence ID" value="NZ_FPKR01000011.1"/>
</dbReference>
<evidence type="ECO:0000313" key="13">
    <source>
        <dbReference type="EMBL" id="SFZ78019.1"/>
    </source>
</evidence>
<dbReference type="AlphaFoldDB" id="A0A1K2HMR5"/>
<evidence type="ECO:0000256" key="8">
    <source>
        <dbReference type="ARBA" id="ARBA00023056"/>
    </source>
</evidence>
<dbReference type="Pfam" id="PF02806">
    <property type="entry name" value="Alpha-amylase_C"/>
    <property type="match status" value="1"/>
</dbReference>
<comment type="catalytic activity">
    <reaction evidence="1 10">
        <text>Transfers a segment of a (1-&gt;4)-alpha-D-glucan chain to a primary hydroxy group in a similar glucan chain.</text>
        <dbReference type="EC" id="2.4.1.18"/>
    </reaction>
</comment>
<keyword evidence="7 10" id="KW-0808">Transferase</keyword>
<evidence type="ECO:0000259" key="12">
    <source>
        <dbReference type="SMART" id="SM00642"/>
    </source>
</evidence>
<proteinExistence type="inferred from homology"/>
<evidence type="ECO:0000256" key="2">
    <source>
        <dbReference type="ARBA" id="ARBA00002953"/>
    </source>
</evidence>
<reference evidence="13 14" key="1">
    <citation type="submission" date="2016-11" db="EMBL/GenBank/DDBJ databases">
        <authorList>
            <person name="Jaros S."/>
            <person name="Januszkiewicz K."/>
            <person name="Wedrychowicz H."/>
        </authorList>
    </citation>
    <scope>NUCLEOTIDE SEQUENCE [LARGE SCALE GENOMIC DNA]</scope>
    <source>
        <strain evidence="13 14">DSM 18899</strain>
    </source>
</reference>
<protein>
    <recommendedName>
        <fullName evidence="10">1,4-alpha-glucan branching enzyme GlgB</fullName>
        <ecNumber evidence="10">2.4.1.18</ecNumber>
    </recommendedName>
    <alternativeName>
        <fullName evidence="10">1,4-alpha-D-glucan:1,4-alpha-D-glucan 6-glucosyl-transferase</fullName>
    </alternativeName>
    <alternativeName>
        <fullName evidence="10">Alpha-(1-&gt;4)-glucan branching enzyme</fullName>
    </alternativeName>
    <alternativeName>
        <fullName evidence="10">Glycogen branching enzyme</fullName>
        <shortName evidence="10">BE</shortName>
    </alternativeName>
</protein>
<dbReference type="InterPro" id="IPR006047">
    <property type="entry name" value="GH13_cat_dom"/>
</dbReference>
<keyword evidence="9 10" id="KW-0119">Carbohydrate metabolism</keyword>
<dbReference type="STRING" id="1121279.SAMN02745887_02726"/>
<evidence type="ECO:0000256" key="10">
    <source>
        <dbReference type="HAMAP-Rule" id="MF_00685"/>
    </source>
</evidence>
<dbReference type="InterPro" id="IPR044143">
    <property type="entry name" value="GlgB_N_E_set_prok"/>
</dbReference>
<dbReference type="NCBIfam" id="TIGR01515">
    <property type="entry name" value="branching_enzym"/>
    <property type="match status" value="1"/>
</dbReference>
<dbReference type="GO" id="GO:0043169">
    <property type="term" value="F:cation binding"/>
    <property type="evidence" value="ECO:0007669"/>
    <property type="project" value="InterPro"/>
</dbReference>
<dbReference type="OrthoDB" id="9800174at2"/>
<sequence>MTGSTLDPWEMEALCRGEHADPFALLGWQRAPEGWLLRAFLPEAKAVSVLDAANGQLLAELCCLDARGLFGTASALAEARPYRLRVQWPGSSQERDDPYRFPPLLSDAELWHIAEGSHRRLWDSLGAHARQIDGVDGVAFAVWAPNAKRLAVLGDFNFWDGRCHPMRLRRECGVWELFIPGIGLGEPYKYEVLDWDGRRVHKADPLGFAAELRPATASIVAELPAPPAPAKLRQDRAVAVSIYEVHLASWRKRGEHWLSYRELAETLIPYALEMGFTHLELLPVSEHPFDGSWGYQPTGLYAPTSRFGSPADFRDFVAEAHAAGLGVVLDWVPGHFPEDAHGLGAFDGSHLYEHADPREGFHRDWNTLIYNYGRREVANFLAANALFWLQCYGVDGLRVDAVASMLYRDYSRPEGEWVPNVHGGRENLEAIGFLQQTNHWVGVESPGSITLAEESTAFPGVSRPPEYGGLGFHYKWNMGWMHDTLAYFRREPIHRRYHQGELSFGLSYAFSENYVLPLSHDEVVHGKGSLLGKMPGDDWQRFANLRALYGFMWTHPGKKLLFMGGEFAQAREWNHDASLDWHLLSDPRHAGVQQLVRDLNRLYRHTPALHVLDCEPSGFEWMCWDDADNSVFSFVRHDGRGGQLLVLCNFTPQVRECYRVGVPGAGRWREVLNTDAACYGGSNVGNGDAWAEPHAAHGRAQSLCLRLAPLAVQCFLKED</sequence>
<feature type="active site" description="Nucleophile" evidence="10 11">
    <location>
        <position position="400"/>
    </location>
</feature>
<keyword evidence="6 10" id="KW-0328">Glycosyltransferase</keyword>
<dbReference type="PIRSF" id="PIRSF000463">
    <property type="entry name" value="GlgB"/>
    <property type="match status" value="1"/>
</dbReference>
<feature type="domain" description="Glycosyl hydrolase family 13 catalytic" evidence="12">
    <location>
        <begin position="244"/>
        <end position="588"/>
    </location>
</feature>